<dbReference type="EMBL" id="BFBB01000002">
    <property type="protein sequence ID" value="GBF48844.1"/>
    <property type="molecule type" value="Genomic_DNA"/>
</dbReference>
<dbReference type="GO" id="GO:0016491">
    <property type="term" value="F:oxidoreductase activity"/>
    <property type="evidence" value="ECO:0007669"/>
    <property type="project" value="UniProtKB-KW"/>
</dbReference>
<comment type="similarity">
    <text evidence="2">Belongs to the short-chain dehydrogenases/reductases (SDR) family.</text>
</comment>
<name>A0A2P2DW30_9LEPT</name>
<dbReference type="PRINTS" id="PR00081">
    <property type="entry name" value="GDHRDH"/>
</dbReference>
<feature type="domain" description="MaoC-like" evidence="4">
    <location>
        <begin position="13"/>
        <end position="111"/>
    </location>
</feature>
<evidence type="ECO:0000256" key="3">
    <source>
        <dbReference type="ARBA" id="ARBA00023002"/>
    </source>
</evidence>
<dbReference type="GO" id="GO:0006635">
    <property type="term" value="P:fatty acid beta-oxidation"/>
    <property type="evidence" value="ECO:0007669"/>
    <property type="project" value="UniProtKB-UniPathway"/>
</dbReference>
<evidence type="ECO:0000313" key="5">
    <source>
        <dbReference type="EMBL" id="GBF48844.1"/>
    </source>
</evidence>
<dbReference type="AlphaFoldDB" id="A0A2P2DW30"/>
<gene>
    <name evidence="5" type="ORF">LPTSP4_03440</name>
</gene>
<comment type="caution">
    <text evidence="5">The sequence shown here is derived from an EMBL/GenBank/DDBJ whole genome shotgun (WGS) entry which is preliminary data.</text>
</comment>
<keyword evidence="3" id="KW-0560">Oxidoreductase</keyword>
<dbReference type="Gene3D" id="3.10.129.10">
    <property type="entry name" value="Hotdog Thioesterase"/>
    <property type="match status" value="1"/>
</dbReference>
<dbReference type="GO" id="GO:0004300">
    <property type="term" value="F:enoyl-CoA hydratase activity"/>
    <property type="evidence" value="ECO:0007669"/>
    <property type="project" value="UniProtKB-ARBA"/>
</dbReference>
<sequence length="396" mass="43721">MQKYQSIQVGDRAEIKHRVTQNDIEKFIDLTGDDNRLHHDPTFAEKTSFKKPVAHGMLGASFISTIIGTKLPGDGALWFSQTLEFLLPVRVGDELTIKAEVTKKIDKIQAIELLTEIYNQDKQKVTTGVAQVKVVDYITEIKAETELLKKEKIALVLGGTGGIGSEVCRLLSASGFKVAIHYHSGKDRAIKLQEKLKSNSTQTAIVECNLQDEAQTKNMFEQVKRKFGTITAVVNCATIKIPNIKIDSLEWSDLQKQIDINVKANFNIVQSVLPIMEENNYGKLVFLTTQYTESTPPLNLVPYVTAKYALNGFVKSIAVELAPRGICANLVSPGMTETDLIADIPEKVRLITAAKSPIQRLAKPQDVANAVLFLVSESSDYMTGETIRVNGGQVML</sequence>
<evidence type="ECO:0000256" key="2">
    <source>
        <dbReference type="ARBA" id="ARBA00006484"/>
    </source>
</evidence>
<organism evidence="5 6">
    <name type="scientific">Leptospira ryugenii</name>
    <dbReference type="NCBI Taxonomy" id="1917863"/>
    <lineage>
        <taxon>Bacteria</taxon>
        <taxon>Pseudomonadati</taxon>
        <taxon>Spirochaetota</taxon>
        <taxon>Spirochaetia</taxon>
        <taxon>Leptospirales</taxon>
        <taxon>Leptospiraceae</taxon>
        <taxon>Leptospira</taxon>
    </lineage>
</organism>
<dbReference type="InterPro" id="IPR050259">
    <property type="entry name" value="SDR"/>
</dbReference>
<dbReference type="PANTHER" id="PTHR42879">
    <property type="entry name" value="3-OXOACYL-(ACYL-CARRIER-PROTEIN) REDUCTASE"/>
    <property type="match status" value="1"/>
</dbReference>
<dbReference type="OrthoDB" id="9803333at2"/>
<dbReference type="Gene3D" id="3.40.50.720">
    <property type="entry name" value="NAD(P)-binding Rossmann-like Domain"/>
    <property type="match status" value="1"/>
</dbReference>
<accession>A0A2P2DW30</accession>
<comment type="pathway">
    <text evidence="1">Lipid metabolism; fatty acid beta-oxidation.</text>
</comment>
<dbReference type="InterPro" id="IPR036291">
    <property type="entry name" value="NAD(P)-bd_dom_sf"/>
</dbReference>
<evidence type="ECO:0000313" key="6">
    <source>
        <dbReference type="Proteomes" id="UP000245133"/>
    </source>
</evidence>
<evidence type="ECO:0000256" key="1">
    <source>
        <dbReference type="ARBA" id="ARBA00005005"/>
    </source>
</evidence>
<keyword evidence="6" id="KW-1185">Reference proteome</keyword>
<evidence type="ECO:0000259" key="4">
    <source>
        <dbReference type="Pfam" id="PF01575"/>
    </source>
</evidence>
<dbReference type="PANTHER" id="PTHR42879:SF2">
    <property type="entry name" value="3-OXOACYL-[ACYL-CARRIER-PROTEIN] REDUCTASE FABG"/>
    <property type="match status" value="1"/>
</dbReference>
<reference evidence="5 6" key="1">
    <citation type="submission" date="2018-02" db="EMBL/GenBank/DDBJ databases">
        <title>Novel Leptospira species isolated from soil and water in Japan.</title>
        <authorList>
            <person name="Nakao R."/>
            <person name="Masuzawa T."/>
        </authorList>
    </citation>
    <scope>NUCLEOTIDE SEQUENCE [LARGE SCALE GENOMIC DNA]</scope>
    <source>
        <strain evidence="5 6">YH101</strain>
    </source>
</reference>
<dbReference type="SUPFAM" id="SSF54637">
    <property type="entry name" value="Thioesterase/thiol ester dehydrase-isomerase"/>
    <property type="match status" value="1"/>
</dbReference>
<dbReference type="UniPathway" id="UPA00659"/>
<dbReference type="InterPro" id="IPR002539">
    <property type="entry name" value="MaoC-like_dom"/>
</dbReference>
<dbReference type="CDD" id="cd03449">
    <property type="entry name" value="R_hydratase"/>
    <property type="match status" value="1"/>
</dbReference>
<dbReference type="InterPro" id="IPR029069">
    <property type="entry name" value="HotDog_dom_sf"/>
</dbReference>
<dbReference type="RefSeq" id="WP_108973077.1">
    <property type="nucleotide sequence ID" value="NZ_BFBB01000002.1"/>
</dbReference>
<dbReference type="InterPro" id="IPR002347">
    <property type="entry name" value="SDR_fam"/>
</dbReference>
<dbReference type="Pfam" id="PF01575">
    <property type="entry name" value="MaoC_dehydratas"/>
    <property type="match status" value="1"/>
</dbReference>
<proteinExistence type="inferred from homology"/>
<dbReference type="Pfam" id="PF13561">
    <property type="entry name" value="adh_short_C2"/>
    <property type="match status" value="1"/>
</dbReference>
<dbReference type="FunFam" id="3.40.50.720:FF:000173">
    <property type="entry name" value="3-oxoacyl-[acyl-carrier protein] reductase"/>
    <property type="match status" value="1"/>
</dbReference>
<protein>
    <recommendedName>
        <fullName evidence="4">MaoC-like domain-containing protein</fullName>
    </recommendedName>
</protein>
<dbReference type="SUPFAM" id="SSF51735">
    <property type="entry name" value="NAD(P)-binding Rossmann-fold domains"/>
    <property type="match status" value="1"/>
</dbReference>
<dbReference type="Proteomes" id="UP000245133">
    <property type="component" value="Unassembled WGS sequence"/>
</dbReference>